<evidence type="ECO:0000313" key="2">
    <source>
        <dbReference type="Proteomes" id="UP000003653"/>
    </source>
</evidence>
<keyword evidence="2" id="KW-1185">Reference proteome</keyword>
<organism evidence="1 2">
    <name type="scientific">Mycobacterium parascrofulaceum ATCC BAA-614</name>
    <dbReference type="NCBI Taxonomy" id="525368"/>
    <lineage>
        <taxon>Bacteria</taxon>
        <taxon>Bacillati</taxon>
        <taxon>Actinomycetota</taxon>
        <taxon>Actinomycetes</taxon>
        <taxon>Mycobacteriales</taxon>
        <taxon>Mycobacteriaceae</taxon>
        <taxon>Mycobacterium</taxon>
        <taxon>Mycobacterium simiae complex</taxon>
    </lineage>
</organism>
<dbReference type="HOGENOM" id="CLU_1839378_0_0_11"/>
<name>D5P661_9MYCO</name>
<sequence>LRTAPPIVAPQHGATSPVPLYRPPAAGRPSSTAAIVLARSCGHCEVLTEQCRYTFDRLVSRHSHSGPTESLSPAGLFAACGGCAELVASMQPQLAARAGYVVDTARDPATVPMRWRGTRWVLLGHDGWLTELRQDAQSA</sequence>
<dbReference type="eggNOG" id="ENOG5032EN3">
    <property type="taxonomic scope" value="Bacteria"/>
</dbReference>
<evidence type="ECO:0000313" key="1">
    <source>
        <dbReference type="EMBL" id="EFG78434.1"/>
    </source>
</evidence>
<dbReference type="AlphaFoldDB" id="D5P661"/>
<proteinExistence type="predicted"/>
<reference evidence="1 2" key="1">
    <citation type="submission" date="2010-04" db="EMBL/GenBank/DDBJ databases">
        <authorList>
            <person name="Muzny D."/>
            <person name="Qin X."/>
            <person name="Deng J."/>
            <person name="Jiang H."/>
            <person name="Liu Y."/>
            <person name="Qu J."/>
            <person name="Song X.-Z."/>
            <person name="Zhang L."/>
            <person name="Thornton R."/>
            <person name="Coyle M."/>
            <person name="Francisco L."/>
            <person name="Jackson L."/>
            <person name="Javaid M."/>
            <person name="Korchina V."/>
            <person name="Kovar C."/>
            <person name="Mata R."/>
            <person name="Mathew T."/>
            <person name="Ngo R."/>
            <person name="Nguyen L."/>
            <person name="Nguyen N."/>
            <person name="Okwuonu G."/>
            <person name="Ongeri F."/>
            <person name="Pham C."/>
            <person name="Simmons D."/>
            <person name="Wilczek-Boney K."/>
            <person name="Hale W."/>
            <person name="Jakkamsetti A."/>
            <person name="Pham P."/>
            <person name="Ruth R."/>
            <person name="San Lucas F."/>
            <person name="Warren J."/>
            <person name="Zhang J."/>
            <person name="Zhao Z."/>
            <person name="Zhou C."/>
            <person name="Zhu D."/>
            <person name="Lee S."/>
            <person name="Bess C."/>
            <person name="Blankenburg K."/>
            <person name="Forbes L."/>
            <person name="Fu Q."/>
            <person name="Gubbala S."/>
            <person name="Hirani K."/>
            <person name="Jayaseelan J.C."/>
            <person name="Lara F."/>
            <person name="Munidasa M."/>
            <person name="Palculict T."/>
            <person name="Patil S."/>
            <person name="Pu L.-L."/>
            <person name="Saada N."/>
            <person name="Tang L."/>
            <person name="Weissenberger G."/>
            <person name="Zhu Y."/>
            <person name="Hemphill L."/>
            <person name="Shang Y."/>
            <person name="Youmans B."/>
            <person name="Ayvaz T."/>
            <person name="Ross M."/>
            <person name="Santibanez J."/>
            <person name="Aqrawi P."/>
            <person name="Gross S."/>
            <person name="Joshi V."/>
            <person name="Fowler G."/>
            <person name="Nazareth L."/>
            <person name="Reid J."/>
            <person name="Worley K."/>
            <person name="Petrosino J."/>
            <person name="Highlander S."/>
            <person name="Gibbs R."/>
        </authorList>
    </citation>
    <scope>NUCLEOTIDE SEQUENCE [LARGE SCALE GENOMIC DNA]</scope>
    <source>
        <strain evidence="1 2">ATCC BAA-614</strain>
    </source>
</reference>
<dbReference type="Proteomes" id="UP000003653">
    <property type="component" value="Unassembled WGS sequence"/>
</dbReference>
<gene>
    <name evidence="1" type="ORF">HMPREF0591_1655</name>
</gene>
<protein>
    <submittedName>
        <fullName evidence="1">Uncharacterized protein</fullName>
    </submittedName>
</protein>
<feature type="non-terminal residue" evidence="1">
    <location>
        <position position="1"/>
    </location>
</feature>
<dbReference type="EMBL" id="ADNV01000121">
    <property type="protein sequence ID" value="EFG78434.1"/>
    <property type="molecule type" value="Genomic_DNA"/>
</dbReference>
<accession>D5P661</accession>
<comment type="caution">
    <text evidence="1">The sequence shown here is derived from an EMBL/GenBank/DDBJ whole genome shotgun (WGS) entry which is preliminary data.</text>
</comment>